<proteinExistence type="predicted"/>
<protein>
    <submittedName>
        <fullName evidence="2">Uncharacterized protein</fullName>
    </submittedName>
</protein>
<dbReference type="EMBL" id="QKWP01000032">
    <property type="protein sequence ID" value="RIB29673.1"/>
    <property type="molecule type" value="Genomic_DNA"/>
</dbReference>
<keyword evidence="3" id="KW-1185">Reference proteome</keyword>
<accession>A0A397WAP3</accession>
<reference evidence="2 3" key="1">
    <citation type="submission" date="2018-06" db="EMBL/GenBank/DDBJ databases">
        <title>Comparative genomics reveals the genomic features of Rhizophagus irregularis, R. cerebriforme, R. diaphanum and Gigaspora rosea, and their symbiotic lifestyle signature.</title>
        <authorList>
            <person name="Morin E."/>
            <person name="San Clemente H."/>
            <person name="Chen E.C.H."/>
            <person name="De La Providencia I."/>
            <person name="Hainaut M."/>
            <person name="Kuo A."/>
            <person name="Kohler A."/>
            <person name="Murat C."/>
            <person name="Tang N."/>
            <person name="Roy S."/>
            <person name="Loubradou J."/>
            <person name="Henrissat B."/>
            <person name="Grigoriev I.V."/>
            <person name="Corradi N."/>
            <person name="Roux C."/>
            <person name="Martin F.M."/>
        </authorList>
    </citation>
    <scope>NUCLEOTIDE SEQUENCE [LARGE SCALE GENOMIC DNA]</scope>
    <source>
        <strain evidence="2 3">DAOM 194757</strain>
    </source>
</reference>
<dbReference type="AlphaFoldDB" id="A0A397WAP3"/>
<evidence type="ECO:0000256" key="1">
    <source>
        <dbReference type="SAM" id="Coils"/>
    </source>
</evidence>
<evidence type="ECO:0000313" key="2">
    <source>
        <dbReference type="EMBL" id="RIB29673.1"/>
    </source>
</evidence>
<feature type="coiled-coil region" evidence="1">
    <location>
        <begin position="477"/>
        <end position="504"/>
    </location>
</feature>
<gene>
    <name evidence="2" type="ORF">C2G38_2154795</name>
</gene>
<name>A0A397WAP3_9GLOM</name>
<dbReference type="Proteomes" id="UP000266673">
    <property type="component" value="Unassembled WGS sequence"/>
</dbReference>
<sequence>MKYKCSVNTKTYKECCYKKRIYRPKNLIKNDKEFYNYLLINLSNIVNGPLIPNNEFERIQNLILLILDLELLKEGSEIYLKIQNSSLSNEKQEQSDSIKKEKLKNIEKLRDFQFWHQKILEAMILTQQLQNQLNNLRLARLEYWVKYLEEYNSFVEQIQNEPDLCRLRNDWKNRIDNSQFIVEEKENLHQTRVERIRKLLNKEQESNYQRIYDGILNETNIANLEANRYWSREIQQSTIITETQRTELENLSVQVLVNLSNQYYDEIKKEIPEITDSFLLEDRADIDKCLLLVKYNIREERKIFDLLNDIIEKYIRNYPNGKFTNTQQEEKFFNKEIDKIDDESCLQEKQFLHKLKKKIIEIYNDKEKDQYFINIEKEVDIANKNIEDFIERTIKKISITSDSTEVEQIHNLLQQKELEIKTKEAENIYLKGFLLYSNTVYYYIMSLFEDDENLSISNNSNDLIVENLSLSSNDLVEKDLLEKVEELTEENNDLNQWLEDLLDDYYRLKKAAFRIKKIFYSNILT</sequence>
<comment type="caution">
    <text evidence="2">The sequence shown here is derived from an EMBL/GenBank/DDBJ whole genome shotgun (WGS) entry which is preliminary data.</text>
</comment>
<keyword evidence="1" id="KW-0175">Coiled coil</keyword>
<organism evidence="2 3">
    <name type="scientific">Gigaspora rosea</name>
    <dbReference type="NCBI Taxonomy" id="44941"/>
    <lineage>
        <taxon>Eukaryota</taxon>
        <taxon>Fungi</taxon>
        <taxon>Fungi incertae sedis</taxon>
        <taxon>Mucoromycota</taxon>
        <taxon>Glomeromycotina</taxon>
        <taxon>Glomeromycetes</taxon>
        <taxon>Diversisporales</taxon>
        <taxon>Gigasporaceae</taxon>
        <taxon>Gigaspora</taxon>
    </lineage>
</organism>
<evidence type="ECO:0000313" key="3">
    <source>
        <dbReference type="Proteomes" id="UP000266673"/>
    </source>
</evidence>